<proteinExistence type="inferred from homology"/>
<evidence type="ECO:0000259" key="8">
    <source>
        <dbReference type="Pfam" id="PF00892"/>
    </source>
</evidence>
<keyword evidence="4 7" id="KW-1133">Transmembrane helix</keyword>
<reference evidence="9 10" key="1">
    <citation type="submission" date="2017-08" db="EMBL/GenBank/DDBJ databases">
        <title>Infants hospitalized years apart are colonized by the same room-sourced microbial strains.</title>
        <authorList>
            <person name="Brooks B."/>
            <person name="Olm M.R."/>
            <person name="Firek B.A."/>
            <person name="Baker R."/>
            <person name="Thomas B.C."/>
            <person name="Morowitz M.J."/>
            <person name="Banfield J.F."/>
        </authorList>
    </citation>
    <scope>NUCLEOTIDE SEQUENCE [LARGE SCALE GENOMIC DNA]</scope>
    <source>
        <strain evidence="9">S2_018_000_R3_119</strain>
    </source>
</reference>
<dbReference type="AlphaFoldDB" id="A0A2W5B0B5"/>
<accession>A0A2W5B0B5</accession>
<feature type="transmembrane region" description="Helical" evidence="7">
    <location>
        <begin position="179"/>
        <end position="199"/>
    </location>
</feature>
<feature type="transmembrane region" description="Helical" evidence="7">
    <location>
        <begin position="211"/>
        <end position="231"/>
    </location>
</feature>
<feature type="domain" description="EamA" evidence="8">
    <location>
        <begin position="39"/>
        <end position="165"/>
    </location>
</feature>
<gene>
    <name evidence="9" type="ORF">DI640_01575</name>
</gene>
<dbReference type="Pfam" id="PF00892">
    <property type="entry name" value="EamA"/>
    <property type="match status" value="2"/>
</dbReference>
<evidence type="ECO:0000256" key="6">
    <source>
        <dbReference type="SAM" id="MobiDB-lite"/>
    </source>
</evidence>
<comment type="subcellular location">
    <subcellularLocation>
        <location evidence="1">Membrane</location>
        <topology evidence="1">Multi-pass membrane protein</topology>
    </subcellularLocation>
</comment>
<dbReference type="InterPro" id="IPR050638">
    <property type="entry name" value="AA-Vitamin_Transporters"/>
</dbReference>
<keyword evidence="5 7" id="KW-0472">Membrane</keyword>
<feature type="transmembrane region" description="Helical" evidence="7">
    <location>
        <begin position="63"/>
        <end position="81"/>
    </location>
</feature>
<feature type="transmembrane region" description="Helical" evidence="7">
    <location>
        <begin position="275"/>
        <end position="293"/>
    </location>
</feature>
<dbReference type="InterPro" id="IPR037185">
    <property type="entry name" value="EmrE-like"/>
</dbReference>
<dbReference type="InterPro" id="IPR000620">
    <property type="entry name" value="EamA_dom"/>
</dbReference>
<evidence type="ECO:0000313" key="9">
    <source>
        <dbReference type="EMBL" id="PZO76281.1"/>
    </source>
</evidence>
<dbReference type="Proteomes" id="UP000249555">
    <property type="component" value="Unassembled WGS sequence"/>
</dbReference>
<keyword evidence="3 7" id="KW-0812">Transmembrane</keyword>
<protein>
    <submittedName>
        <fullName evidence="9">EamA family transporter</fullName>
    </submittedName>
</protein>
<feature type="domain" description="EamA" evidence="8">
    <location>
        <begin position="181"/>
        <end position="316"/>
    </location>
</feature>
<comment type="similarity">
    <text evidence="2">Belongs to the EamA transporter family.</text>
</comment>
<feature type="transmembrane region" description="Helical" evidence="7">
    <location>
        <begin position="299"/>
        <end position="319"/>
    </location>
</feature>
<evidence type="ECO:0000256" key="2">
    <source>
        <dbReference type="ARBA" id="ARBA00007362"/>
    </source>
</evidence>
<evidence type="ECO:0000256" key="3">
    <source>
        <dbReference type="ARBA" id="ARBA00022692"/>
    </source>
</evidence>
<evidence type="ECO:0000256" key="4">
    <source>
        <dbReference type="ARBA" id="ARBA00022989"/>
    </source>
</evidence>
<feature type="transmembrane region" description="Helical" evidence="7">
    <location>
        <begin position="243"/>
        <end position="263"/>
    </location>
</feature>
<feature type="transmembrane region" description="Helical" evidence="7">
    <location>
        <begin position="93"/>
        <end position="112"/>
    </location>
</feature>
<feature type="transmembrane region" description="Helical" evidence="7">
    <location>
        <begin position="31"/>
        <end position="51"/>
    </location>
</feature>
<evidence type="ECO:0000256" key="5">
    <source>
        <dbReference type="ARBA" id="ARBA00023136"/>
    </source>
</evidence>
<dbReference type="SUPFAM" id="SSF103481">
    <property type="entry name" value="Multidrug resistance efflux transporter EmrE"/>
    <property type="match status" value="2"/>
</dbReference>
<feature type="region of interest" description="Disordered" evidence="6">
    <location>
        <begin position="1"/>
        <end position="27"/>
    </location>
</feature>
<dbReference type="GO" id="GO:0016020">
    <property type="term" value="C:membrane"/>
    <property type="evidence" value="ECO:0007669"/>
    <property type="project" value="UniProtKB-SubCell"/>
</dbReference>
<evidence type="ECO:0000313" key="10">
    <source>
        <dbReference type="Proteomes" id="UP000249555"/>
    </source>
</evidence>
<evidence type="ECO:0000256" key="7">
    <source>
        <dbReference type="SAM" id="Phobius"/>
    </source>
</evidence>
<dbReference type="PANTHER" id="PTHR32322">
    <property type="entry name" value="INNER MEMBRANE TRANSPORTER"/>
    <property type="match status" value="1"/>
</dbReference>
<feature type="transmembrane region" description="Helical" evidence="7">
    <location>
        <begin position="150"/>
        <end position="167"/>
    </location>
</feature>
<evidence type="ECO:0000256" key="1">
    <source>
        <dbReference type="ARBA" id="ARBA00004141"/>
    </source>
</evidence>
<organism evidence="9 10">
    <name type="scientific">Sphingomonas taxi</name>
    <dbReference type="NCBI Taxonomy" id="1549858"/>
    <lineage>
        <taxon>Bacteria</taxon>
        <taxon>Pseudomonadati</taxon>
        <taxon>Pseudomonadota</taxon>
        <taxon>Alphaproteobacteria</taxon>
        <taxon>Sphingomonadales</taxon>
        <taxon>Sphingomonadaceae</taxon>
        <taxon>Sphingomonas</taxon>
    </lineage>
</organism>
<feature type="transmembrane region" description="Helical" evidence="7">
    <location>
        <begin position="118"/>
        <end position="138"/>
    </location>
</feature>
<comment type="caution">
    <text evidence="9">The sequence shown here is derived from an EMBL/GenBank/DDBJ whole genome shotgun (WGS) entry which is preliminary data.</text>
</comment>
<dbReference type="EMBL" id="QFMX01000002">
    <property type="protein sequence ID" value="PZO76281.1"/>
    <property type="molecule type" value="Genomic_DNA"/>
</dbReference>
<name>A0A2W5B0B5_9SPHN</name>
<dbReference type="PANTHER" id="PTHR32322:SF2">
    <property type="entry name" value="EAMA DOMAIN-CONTAINING PROTEIN"/>
    <property type="match status" value="1"/>
</dbReference>
<sequence length="324" mass="34516">MGQPGGRGRPACQRHPRAVTGPTDPPQSTRAAVLIPFGIVTLIWGSTWLVIRDQIAVVPASWSISYRFLVAGIAMAIYASLKRESFRFDARGYAFAAVIGIALFTFNFNFVYRAEHYVTSGLVAVVFALLLVPNAIFGRIFLKQRLGRQLMVGCAVAMAGVALLFVNEARVDPHGPRSATIGILLTLGGVMAASVANVIQGSAFAKRYPMAPTLAIAMLIGASLDAAFAWITTGPPVFEPRFGYVAGILYLGVFASALAFPLYFNVIRAIGPAKAAYSGVIVPVIAMLLSTIFERYHWSTLAVAGAILSGIGLVIALSARRPAR</sequence>